<keyword evidence="3" id="KW-0547">Nucleotide-binding</keyword>
<dbReference type="InterPro" id="IPR007502">
    <property type="entry name" value="Helicase-assoc_dom"/>
</dbReference>
<evidence type="ECO:0000313" key="11">
    <source>
        <dbReference type="Proteomes" id="UP000198287"/>
    </source>
</evidence>
<dbReference type="Pfam" id="PF04408">
    <property type="entry name" value="WHD_HA2"/>
    <property type="match status" value="1"/>
</dbReference>
<evidence type="ECO:0000259" key="8">
    <source>
        <dbReference type="PROSITE" id="PS51192"/>
    </source>
</evidence>
<proteinExistence type="inferred from homology"/>
<keyword evidence="6" id="KW-0067">ATP-binding</keyword>
<dbReference type="SUPFAM" id="SSF52540">
    <property type="entry name" value="P-loop containing nucleoside triphosphate hydrolases"/>
    <property type="match status" value="1"/>
</dbReference>
<dbReference type="Gene3D" id="3.40.50.300">
    <property type="entry name" value="P-loop containing nucleotide triphosphate hydrolases"/>
    <property type="match status" value="2"/>
</dbReference>
<dbReference type="PROSITE" id="PS00690">
    <property type="entry name" value="DEAH_ATP_HELICASE"/>
    <property type="match status" value="1"/>
</dbReference>
<dbReference type="CDD" id="cd18791">
    <property type="entry name" value="SF2_C_RHA"/>
    <property type="match status" value="1"/>
</dbReference>
<dbReference type="Pfam" id="PF21010">
    <property type="entry name" value="HA2_C"/>
    <property type="match status" value="1"/>
</dbReference>
<dbReference type="AlphaFoldDB" id="A0A226EYL9"/>
<evidence type="ECO:0000256" key="6">
    <source>
        <dbReference type="ARBA" id="ARBA00022840"/>
    </source>
</evidence>
<evidence type="ECO:0000256" key="1">
    <source>
        <dbReference type="ARBA" id="ARBA00008792"/>
    </source>
</evidence>
<dbReference type="Pfam" id="PF00271">
    <property type="entry name" value="Helicase_C"/>
    <property type="match status" value="1"/>
</dbReference>
<evidence type="ECO:0000256" key="5">
    <source>
        <dbReference type="ARBA" id="ARBA00022806"/>
    </source>
</evidence>
<dbReference type="InterPro" id="IPR048333">
    <property type="entry name" value="HA2_WH"/>
</dbReference>
<accession>A0A226EYL9</accession>
<dbReference type="InterPro" id="IPR027417">
    <property type="entry name" value="P-loop_NTPase"/>
</dbReference>
<evidence type="ECO:0000256" key="7">
    <source>
        <dbReference type="ARBA" id="ARBA00047984"/>
    </source>
</evidence>
<dbReference type="EC" id="3.6.4.13" evidence="2"/>
<dbReference type="OrthoDB" id="10253254at2759"/>
<dbReference type="Pfam" id="PF07717">
    <property type="entry name" value="OB_NTP_bind"/>
    <property type="match status" value="1"/>
</dbReference>
<dbReference type="FunFam" id="3.40.50.300:FF:000578">
    <property type="entry name" value="probable ATP-dependent RNA helicase DHX35"/>
    <property type="match status" value="1"/>
</dbReference>
<name>A0A226EYL9_FOLCA</name>
<keyword evidence="4" id="KW-0378">Hydrolase</keyword>
<dbReference type="CDD" id="cd17917">
    <property type="entry name" value="DEXHc_RHA-like"/>
    <property type="match status" value="1"/>
</dbReference>
<dbReference type="OMA" id="EWRQATF"/>
<dbReference type="InterPro" id="IPR011709">
    <property type="entry name" value="DEAD-box_helicase_OB_fold"/>
</dbReference>
<organism evidence="10 11">
    <name type="scientific">Folsomia candida</name>
    <name type="common">Springtail</name>
    <dbReference type="NCBI Taxonomy" id="158441"/>
    <lineage>
        <taxon>Eukaryota</taxon>
        <taxon>Metazoa</taxon>
        <taxon>Ecdysozoa</taxon>
        <taxon>Arthropoda</taxon>
        <taxon>Hexapoda</taxon>
        <taxon>Collembola</taxon>
        <taxon>Entomobryomorpha</taxon>
        <taxon>Isotomoidea</taxon>
        <taxon>Isotomidae</taxon>
        <taxon>Proisotominae</taxon>
        <taxon>Folsomia</taxon>
    </lineage>
</organism>
<comment type="catalytic activity">
    <reaction evidence="7">
        <text>ATP + H2O = ADP + phosphate + H(+)</text>
        <dbReference type="Rhea" id="RHEA:13065"/>
        <dbReference type="ChEBI" id="CHEBI:15377"/>
        <dbReference type="ChEBI" id="CHEBI:15378"/>
        <dbReference type="ChEBI" id="CHEBI:30616"/>
        <dbReference type="ChEBI" id="CHEBI:43474"/>
        <dbReference type="ChEBI" id="CHEBI:456216"/>
        <dbReference type="EC" id="3.6.4.13"/>
    </reaction>
</comment>
<feature type="domain" description="Helicase C-terminal" evidence="9">
    <location>
        <begin position="341"/>
        <end position="519"/>
    </location>
</feature>
<dbReference type="PANTHER" id="PTHR18934">
    <property type="entry name" value="ATP-DEPENDENT RNA HELICASE"/>
    <property type="match status" value="1"/>
</dbReference>
<dbReference type="SMART" id="SM00490">
    <property type="entry name" value="HELICc"/>
    <property type="match status" value="1"/>
</dbReference>
<dbReference type="GO" id="GO:0003723">
    <property type="term" value="F:RNA binding"/>
    <property type="evidence" value="ECO:0007669"/>
    <property type="project" value="TreeGrafter"/>
</dbReference>
<dbReference type="GO" id="GO:0071013">
    <property type="term" value="C:catalytic step 2 spliceosome"/>
    <property type="evidence" value="ECO:0007669"/>
    <property type="project" value="TreeGrafter"/>
</dbReference>
<dbReference type="EMBL" id="LNIX01000001">
    <property type="protein sequence ID" value="OXA62247.1"/>
    <property type="molecule type" value="Genomic_DNA"/>
</dbReference>
<comment type="caution">
    <text evidence="10">The sequence shown here is derived from an EMBL/GenBank/DDBJ whole genome shotgun (WGS) entry which is preliminary data.</text>
</comment>
<dbReference type="SMART" id="SM00847">
    <property type="entry name" value="HA2"/>
    <property type="match status" value="1"/>
</dbReference>
<dbReference type="Gene3D" id="1.20.120.1080">
    <property type="match status" value="1"/>
</dbReference>
<evidence type="ECO:0000256" key="3">
    <source>
        <dbReference type="ARBA" id="ARBA00022741"/>
    </source>
</evidence>
<dbReference type="InterPro" id="IPR014001">
    <property type="entry name" value="Helicase_ATP-bd"/>
</dbReference>
<keyword evidence="11" id="KW-1185">Reference proteome</keyword>
<evidence type="ECO:0000259" key="9">
    <source>
        <dbReference type="PROSITE" id="PS51194"/>
    </source>
</evidence>
<dbReference type="Proteomes" id="UP000198287">
    <property type="component" value="Unassembled WGS sequence"/>
</dbReference>
<comment type="similarity">
    <text evidence="1">Belongs to the DEAD box helicase family. DEAH subfamily.</text>
</comment>
<gene>
    <name evidence="10" type="ORF">Fcan01_00052</name>
</gene>
<dbReference type="GO" id="GO:0016787">
    <property type="term" value="F:hydrolase activity"/>
    <property type="evidence" value="ECO:0007669"/>
    <property type="project" value="UniProtKB-KW"/>
</dbReference>
<dbReference type="PROSITE" id="PS51194">
    <property type="entry name" value="HELICASE_CTER"/>
    <property type="match status" value="1"/>
</dbReference>
<keyword evidence="5 10" id="KW-0347">Helicase</keyword>
<dbReference type="InterPro" id="IPR002464">
    <property type="entry name" value="DNA/RNA_helicase_DEAH_CS"/>
</dbReference>
<dbReference type="GO" id="GO:0000390">
    <property type="term" value="P:spliceosomal complex disassembly"/>
    <property type="evidence" value="ECO:0007669"/>
    <property type="project" value="TreeGrafter"/>
</dbReference>
<sequence>MTLSAENVTAIVDKLYQNETLIAKVPKLRAALGLPDSAEWKTLYSSFGVGRVTAHTLLTHIFSEWVEKNGEEANFMEGLTIRQDNNMAVSPPPGLGKLDPGNTMQSELAKYRMRRMEQTWTPSLNSRFRIGQIPEQIQQQISSLPILSVKAELIEAVKKNRVLIVVGEAGSGKSTQIPKYLAEAGLAEAGLIGCTQPRRIAAKSLAERVSVECGTTVGGLIGYVIRFEKCVSADTVIKFMTDGLLVREFILNPNLSGYSILIIDEAHERTKYTDICFGLLRNVLNENPNLKVIISSATLDKERFSAYFDNAPIFTVSGNMFEVEEIYDQFSRDQLSYLSGVVDKVCSVHFNEGPGHILAFLPGQSDIEKASEQILSRTRNLMGSRHLLKMKIVQCYGLLSLERQNEIFKPAEEGYRNVVLATNVAETSLTIPGIRFVVDCGFFKQSEYDPNTGIEELKMKRITQPQATQRKGRAGRTEKGKVYRLYTKSDLISTFPSTGLPEIQRSNLESVVLQLTVMGFKDVFKFQFMDTPRSDAVCEALEKLQDLSALDEEMRLTPMGRQMAQFPLDPSLAKILVSSSKLRCSEEVLIIVSFLSIQNQSLFNQENYQATKDLVKASMHKFSHRSGDQLMYINIYEEWRSAGRSKHWCVQNHLNAQFLEEVQNIKDQLAEMMKGLHLPIVSCGSNTVAVRQAMCAGFFRQLAKRRGQYDYAKYPDSDRVRGSFFIHPSSSMFPVRPVPSFVMYAEMFRTSKMYMKGITIIDPSWVASEAPIYYKKMRALYPNFG</sequence>
<dbReference type="STRING" id="158441.A0A226EYL9"/>
<dbReference type="PROSITE" id="PS51192">
    <property type="entry name" value="HELICASE_ATP_BIND_1"/>
    <property type="match status" value="1"/>
</dbReference>
<dbReference type="GO" id="GO:0003724">
    <property type="term" value="F:RNA helicase activity"/>
    <property type="evidence" value="ECO:0007669"/>
    <property type="project" value="UniProtKB-EC"/>
</dbReference>
<dbReference type="SMART" id="SM00487">
    <property type="entry name" value="DEXDc"/>
    <property type="match status" value="1"/>
</dbReference>
<dbReference type="GO" id="GO:0005524">
    <property type="term" value="F:ATP binding"/>
    <property type="evidence" value="ECO:0007669"/>
    <property type="project" value="UniProtKB-KW"/>
</dbReference>
<evidence type="ECO:0000313" key="10">
    <source>
        <dbReference type="EMBL" id="OXA62247.1"/>
    </source>
</evidence>
<dbReference type="PANTHER" id="PTHR18934:SF85">
    <property type="entry name" value="ATP-DEPENDENT RNA HELICASE DHX8"/>
    <property type="match status" value="1"/>
</dbReference>
<protein>
    <recommendedName>
        <fullName evidence="2">RNA helicase</fullName>
        <ecNumber evidence="2">3.6.4.13</ecNumber>
    </recommendedName>
</protein>
<evidence type="ECO:0000256" key="2">
    <source>
        <dbReference type="ARBA" id="ARBA00012552"/>
    </source>
</evidence>
<feature type="domain" description="Helicase ATP-binding" evidence="8">
    <location>
        <begin position="154"/>
        <end position="317"/>
    </location>
</feature>
<reference evidence="10 11" key="1">
    <citation type="submission" date="2015-12" db="EMBL/GenBank/DDBJ databases">
        <title>The genome of Folsomia candida.</title>
        <authorList>
            <person name="Faddeeva A."/>
            <person name="Derks M.F."/>
            <person name="Anvar Y."/>
            <person name="Smit S."/>
            <person name="Van Straalen N."/>
            <person name="Roelofs D."/>
        </authorList>
    </citation>
    <scope>NUCLEOTIDE SEQUENCE [LARGE SCALE GENOMIC DNA]</scope>
    <source>
        <strain evidence="10 11">VU population</strain>
        <tissue evidence="10">Whole body</tissue>
    </source>
</reference>
<evidence type="ECO:0000256" key="4">
    <source>
        <dbReference type="ARBA" id="ARBA00022801"/>
    </source>
</evidence>
<dbReference type="InterPro" id="IPR001650">
    <property type="entry name" value="Helicase_C-like"/>
</dbReference>